<sequence length="282" mass="33292">MKIVDTTPAFLTTSAHSLSTLRQYYATFPSVFEEYFSYHCTQTDSRLQSALARYPTDLLHINNLREQLPSLIHDIVHLYEERFYISYKQTIHLIVGAYGSNAYTHRQILPDITFSLERMPKNSDGLRVLIAHEIGHAIHNQWTDLEGIDWEQIRWESLLLGMYREGVATHFSRRIVPNVAEELYYTYGSLGGKEWILFAQENQIDIKRAFLKDFNELSEKQLYREWYSINGGERFGYPRLAYFLGDLFFQHERKIKGDKTAILAWRHPNYLSEIHAWMQLLE</sequence>
<evidence type="ECO:0000313" key="2">
    <source>
        <dbReference type="Proteomes" id="UP000298210"/>
    </source>
</evidence>
<accession>A0A4Y7WKU5</accession>
<proteinExistence type="predicted"/>
<dbReference type="Proteomes" id="UP000298210">
    <property type="component" value="Unassembled WGS sequence"/>
</dbReference>
<protein>
    <recommendedName>
        <fullName evidence="3">Aminopeptidase</fullName>
    </recommendedName>
</protein>
<reference evidence="1 2" key="1">
    <citation type="submission" date="2019-03" db="EMBL/GenBank/DDBJ databases">
        <authorList>
            <person name="Liu G."/>
        </authorList>
    </citation>
    <scope>NUCLEOTIDE SEQUENCE [LARGE SCALE GENOMIC DNA]</scope>
    <source>
        <strain evidence="1 2">DSM 19099</strain>
    </source>
</reference>
<name>A0A4Y7WKU5_9BACI</name>
<dbReference type="EMBL" id="SNUX01000002">
    <property type="protein sequence ID" value="TES49215.1"/>
    <property type="molecule type" value="Genomic_DNA"/>
</dbReference>
<gene>
    <name evidence="1" type="ORF">E2L03_07005</name>
</gene>
<dbReference type="AlphaFoldDB" id="A0A4Y7WKU5"/>
<dbReference type="RefSeq" id="WP_035394407.1">
    <property type="nucleotide sequence ID" value="NZ_LDIM01000006.1"/>
</dbReference>
<organism evidence="1 2">
    <name type="scientific">Shouchella lehensis</name>
    <dbReference type="NCBI Taxonomy" id="300825"/>
    <lineage>
        <taxon>Bacteria</taxon>
        <taxon>Bacillati</taxon>
        <taxon>Bacillota</taxon>
        <taxon>Bacilli</taxon>
        <taxon>Bacillales</taxon>
        <taxon>Bacillaceae</taxon>
        <taxon>Shouchella</taxon>
    </lineage>
</organism>
<evidence type="ECO:0008006" key="3">
    <source>
        <dbReference type="Google" id="ProtNLM"/>
    </source>
</evidence>
<comment type="caution">
    <text evidence="1">The sequence shown here is derived from an EMBL/GenBank/DDBJ whole genome shotgun (WGS) entry which is preliminary data.</text>
</comment>
<evidence type="ECO:0000313" key="1">
    <source>
        <dbReference type="EMBL" id="TES49215.1"/>
    </source>
</evidence>